<keyword evidence="1" id="KW-1133">Transmembrane helix</keyword>
<dbReference type="RefSeq" id="WP_190825296.1">
    <property type="nucleotide sequence ID" value="NZ_CAWPPI010000012.1"/>
</dbReference>
<sequence>MAISSSDRTFEFNWRSLFCRQQTISLRQQKQAIAFYPQFTIVKILLRFLEFVIFATFIRKIK</sequence>
<dbReference type="AlphaFoldDB" id="A0A8J6XEL0"/>
<evidence type="ECO:0000313" key="3">
    <source>
        <dbReference type="Proteomes" id="UP000629098"/>
    </source>
</evidence>
<evidence type="ECO:0000313" key="2">
    <source>
        <dbReference type="EMBL" id="MBD2770996.1"/>
    </source>
</evidence>
<keyword evidence="1" id="KW-0472">Membrane</keyword>
<reference evidence="2" key="1">
    <citation type="submission" date="2020-09" db="EMBL/GenBank/DDBJ databases">
        <title>Iningainema tapete sp. nov. (Scytonemataceae, Cyanobacteria) from greenhouses in central Florida (USA) produces two types of nodularin with biosynthetic potential for microcystin-LR and anabaenopeptins.</title>
        <authorList>
            <person name="Berthold D.E."/>
            <person name="Lefler F.W."/>
            <person name="Huang I.-S."/>
            <person name="Abdulla H."/>
            <person name="Zimba P.V."/>
            <person name="Laughinghouse H.D. IV."/>
        </authorList>
    </citation>
    <scope>NUCLEOTIDE SEQUENCE</scope>
    <source>
        <strain evidence="2">BLCCT55</strain>
    </source>
</reference>
<dbReference type="Proteomes" id="UP000629098">
    <property type="component" value="Unassembled WGS sequence"/>
</dbReference>
<keyword evidence="1" id="KW-0812">Transmembrane</keyword>
<dbReference type="EMBL" id="JACXAE010000012">
    <property type="protein sequence ID" value="MBD2770996.1"/>
    <property type="molecule type" value="Genomic_DNA"/>
</dbReference>
<feature type="transmembrane region" description="Helical" evidence="1">
    <location>
        <begin position="35"/>
        <end position="58"/>
    </location>
</feature>
<organism evidence="2 3">
    <name type="scientific">Iningainema tapete BLCC-T55</name>
    <dbReference type="NCBI Taxonomy" id="2748662"/>
    <lineage>
        <taxon>Bacteria</taxon>
        <taxon>Bacillati</taxon>
        <taxon>Cyanobacteriota</taxon>
        <taxon>Cyanophyceae</taxon>
        <taxon>Nostocales</taxon>
        <taxon>Scytonemataceae</taxon>
        <taxon>Iningainema tapete</taxon>
    </lineage>
</organism>
<name>A0A8J6XEL0_9CYAN</name>
<protein>
    <submittedName>
        <fullName evidence="2">Uncharacterized protein</fullName>
    </submittedName>
</protein>
<gene>
    <name evidence="2" type="ORF">ICL16_02360</name>
</gene>
<proteinExistence type="predicted"/>
<comment type="caution">
    <text evidence="2">The sequence shown here is derived from an EMBL/GenBank/DDBJ whole genome shotgun (WGS) entry which is preliminary data.</text>
</comment>
<evidence type="ECO:0000256" key="1">
    <source>
        <dbReference type="SAM" id="Phobius"/>
    </source>
</evidence>
<keyword evidence="3" id="KW-1185">Reference proteome</keyword>
<accession>A0A8J6XEL0</accession>